<dbReference type="AlphaFoldDB" id="A0A3N4Z9U3"/>
<evidence type="ECO:0000259" key="1">
    <source>
        <dbReference type="PROSITE" id="PS50801"/>
    </source>
</evidence>
<dbReference type="CDD" id="cd07043">
    <property type="entry name" value="STAS_anti-anti-sigma_factors"/>
    <property type="match status" value="1"/>
</dbReference>
<gene>
    <name evidence="2" type="ORF">EDD32_3432</name>
</gene>
<evidence type="ECO:0000313" key="2">
    <source>
        <dbReference type="EMBL" id="RPF28883.1"/>
    </source>
</evidence>
<protein>
    <submittedName>
        <fullName evidence="2">Anti-anti-sigma regulatory factor</fullName>
    </submittedName>
</protein>
<proteinExistence type="predicted"/>
<dbReference type="InterPro" id="IPR036513">
    <property type="entry name" value="STAS_dom_sf"/>
</dbReference>
<dbReference type="OrthoDB" id="5145734at2"/>
<dbReference type="SUPFAM" id="SSF52091">
    <property type="entry name" value="SpoIIaa-like"/>
    <property type="match status" value="1"/>
</dbReference>
<keyword evidence="3" id="KW-1185">Reference proteome</keyword>
<organism evidence="2 3">
    <name type="scientific">Georgenia muralis</name>
    <dbReference type="NCBI Taxonomy" id="154117"/>
    <lineage>
        <taxon>Bacteria</taxon>
        <taxon>Bacillati</taxon>
        <taxon>Actinomycetota</taxon>
        <taxon>Actinomycetes</taxon>
        <taxon>Micrococcales</taxon>
        <taxon>Bogoriellaceae</taxon>
        <taxon>Georgenia</taxon>
    </lineage>
</organism>
<accession>A0A3N4Z9U3</accession>
<evidence type="ECO:0000313" key="3">
    <source>
        <dbReference type="Proteomes" id="UP000280726"/>
    </source>
</evidence>
<dbReference type="InterPro" id="IPR058548">
    <property type="entry name" value="MlaB-like_STAS"/>
</dbReference>
<sequence length="97" mass="10239">MIGTPGDIALRAHEGEVHAVLVGEVDLDAVSRLKEERDHVGVVHAVDSSALTFLDSSGLRFLLGLTALNPGIRLVDPSPVLLELLEITGTAGMFRVA</sequence>
<dbReference type="Gene3D" id="3.30.750.24">
    <property type="entry name" value="STAS domain"/>
    <property type="match status" value="1"/>
</dbReference>
<dbReference type="InterPro" id="IPR002645">
    <property type="entry name" value="STAS_dom"/>
</dbReference>
<dbReference type="PROSITE" id="PS50801">
    <property type="entry name" value="STAS"/>
    <property type="match status" value="1"/>
</dbReference>
<comment type="caution">
    <text evidence="2">The sequence shown here is derived from an EMBL/GenBank/DDBJ whole genome shotgun (WGS) entry which is preliminary data.</text>
</comment>
<dbReference type="Pfam" id="PF13466">
    <property type="entry name" value="STAS_2"/>
    <property type="match status" value="1"/>
</dbReference>
<dbReference type="RefSeq" id="WP_123919419.1">
    <property type="nucleotide sequence ID" value="NZ_RKRA01000001.1"/>
</dbReference>
<reference evidence="2 3" key="1">
    <citation type="submission" date="2018-11" db="EMBL/GenBank/DDBJ databases">
        <title>Sequencing the genomes of 1000 actinobacteria strains.</title>
        <authorList>
            <person name="Klenk H.-P."/>
        </authorList>
    </citation>
    <scope>NUCLEOTIDE SEQUENCE [LARGE SCALE GENOMIC DNA]</scope>
    <source>
        <strain evidence="2 3">DSM 14418</strain>
    </source>
</reference>
<dbReference type="EMBL" id="RKRA01000001">
    <property type="protein sequence ID" value="RPF28883.1"/>
    <property type="molecule type" value="Genomic_DNA"/>
</dbReference>
<name>A0A3N4Z9U3_9MICO</name>
<dbReference type="Proteomes" id="UP000280726">
    <property type="component" value="Unassembled WGS sequence"/>
</dbReference>
<feature type="domain" description="STAS" evidence="1">
    <location>
        <begin position="46"/>
        <end position="97"/>
    </location>
</feature>